<dbReference type="InterPro" id="IPR011701">
    <property type="entry name" value="MFS"/>
</dbReference>
<feature type="transmembrane region" description="Helical" evidence="5">
    <location>
        <begin position="83"/>
        <end position="102"/>
    </location>
</feature>
<feature type="transmembrane region" description="Helical" evidence="5">
    <location>
        <begin position="108"/>
        <end position="132"/>
    </location>
</feature>
<organism evidence="7 8">
    <name type="scientific">Lentzea flaviverrucosa</name>
    <dbReference type="NCBI Taxonomy" id="200379"/>
    <lineage>
        <taxon>Bacteria</taxon>
        <taxon>Bacillati</taxon>
        <taxon>Actinomycetota</taxon>
        <taxon>Actinomycetes</taxon>
        <taxon>Pseudonocardiales</taxon>
        <taxon>Pseudonocardiaceae</taxon>
        <taxon>Lentzea</taxon>
    </lineage>
</organism>
<evidence type="ECO:0000256" key="3">
    <source>
        <dbReference type="ARBA" id="ARBA00022989"/>
    </source>
</evidence>
<feature type="transmembrane region" description="Helical" evidence="5">
    <location>
        <begin position="255"/>
        <end position="276"/>
    </location>
</feature>
<evidence type="ECO:0000256" key="5">
    <source>
        <dbReference type="SAM" id="Phobius"/>
    </source>
</evidence>
<dbReference type="InterPro" id="IPR020846">
    <property type="entry name" value="MFS_dom"/>
</dbReference>
<feature type="transmembrane region" description="Helical" evidence="5">
    <location>
        <begin position="144"/>
        <end position="167"/>
    </location>
</feature>
<dbReference type="PANTHER" id="PTHR23542:SF1">
    <property type="entry name" value="MAJOR FACILITATOR SUPERFAMILY (MFS) PROFILE DOMAIN-CONTAINING PROTEIN"/>
    <property type="match status" value="1"/>
</dbReference>
<dbReference type="AlphaFoldDB" id="A0A1H9F972"/>
<feature type="transmembrane region" description="Helical" evidence="5">
    <location>
        <begin position="20"/>
        <end position="42"/>
    </location>
</feature>
<name>A0A1H9F972_9PSEU</name>
<keyword evidence="2 5" id="KW-0812">Transmembrane</keyword>
<feature type="transmembrane region" description="Helical" evidence="5">
    <location>
        <begin position="173"/>
        <end position="190"/>
    </location>
</feature>
<feature type="transmembrane region" description="Helical" evidence="5">
    <location>
        <begin position="370"/>
        <end position="389"/>
    </location>
</feature>
<dbReference type="InterPro" id="IPR036259">
    <property type="entry name" value="MFS_trans_sf"/>
</dbReference>
<evidence type="ECO:0000313" key="8">
    <source>
        <dbReference type="Proteomes" id="UP000199028"/>
    </source>
</evidence>
<feature type="transmembrane region" description="Helical" evidence="5">
    <location>
        <begin position="48"/>
        <end position="71"/>
    </location>
</feature>
<dbReference type="Proteomes" id="UP000199028">
    <property type="component" value="Unassembled WGS sequence"/>
</dbReference>
<sequence>MRSMLNRYRTALVIPGMPRVIAAAFTAYLLSGMMNLSLLLAAQRITGSFAAAGLVAGAYAAALAFAAPFWGRLVDRKGPRGPLLWAVGAQATMVAVFVVAGTSTSDTAVLLIAAGLTGACTPPTSTVARRVMAAVPDEAAQRTLFALSGFITEAVFIIGPLVVAVIVLVVHPLWAIGVAAVASGAGALILRGSTAARRLDLEIVQRPATGSSRTAGWNAAQIRVLGVIALGAVAIGGVQVSVVAHAQVLGTSEGVFVAALAVGGVVASFLYGGMAVPGSLPVQLATFLALYGALILTLALAPVFAISIVLMLLIGAATGPADGIEAMLIGQYTPPAGQSQAFAVLVTANWIGFALGSASAGAVIERVGPAAGVVLAGAAALVAAALALFSRAPRDAAAAA</sequence>
<dbReference type="Gene3D" id="1.20.1250.20">
    <property type="entry name" value="MFS general substrate transporter like domains"/>
    <property type="match status" value="1"/>
</dbReference>
<feature type="transmembrane region" description="Helical" evidence="5">
    <location>
        <begin position="222"/>
        <end position="243"/>
    </location>
</feature>
<dbReference type="SUPFAM" id="SSF103473">
    <property type="entry name" value="MFS general substrate transporter"/>
    <property type="match status" value="1"/>
</dbReference>
<keyword evidence="3 5" id="KW-1133">Transmembrane helix</keyword>
<keyword evidence="4 5" id="KW-0472">Membrane</keyword>
<gene>
    <name evidence="7" type="ORF">SAMN05216195_102197</name>
</gene>
<dbReference type="OrthoDB" id="4116926at2"/>
<feature type="transmembrane region" description="Helical" evidence="5">
    <location>
        <begin position="341"/>
        <end position="363"/>
    </location>
</feature>
<feature type="domain" description="Major facilitator superfamily (MFS) profile" evidence="6">
    <location>
        <begin position="172"/>
        <end position="400"/>
    </location>
</feature>
<evidence type="ECO:0000256" key="4">
    <source>
        <dbReference type="ARBA" id="ARBA00023136"/>
    </source>
</evidence>
<dbReference type="PROSITE" id="PS50850">
    <property type="entry name" value="MFS"/>
    <property type="match status" value="1"/>
</dbReference>
<evidence type="ECO:0000256" key="1">
    <source>
        <dbReference type="ARBA" id="ARBA00004651"/>
    </source>
</evidence>
<dbReference type="RefSeq" id="WP_090063814.1">
    <property type="nucleotide sequence ID" value="NZ_FOFT01000002.1"/>
</dbReference>
<comment type="subcellular location">
    <subcellularLocation>
        <location evidence="1">Cell membrane</location>
        <topology evidence="1">Multi-pass membrane protein</topology>
    </subcellularLocation>
</comment>
<accession>A0A1H9F972</accession>
<protein>
    <submittedName>
        <fullName evidence="7">Predicted arabinose efflux permease, MFS family</fullName>
    </submittedName>
</protein>
<dbReference type="EMBL" id="FOFT01000002">
    <property type="protein sequence ID" value="SEQ34457.1"/>
    <property type="molecule type" value="Genomic_DNA"/>
</dbReference>
<dbReference type="GO" id="GO:0022857">
    <property type="term" value="F:transmembrane transporter activity"/>
    <property type="evidence" value="ECO:0007669"/>
    <property type="project" value="InterPro"/>
</dbReference>
<evidence type="ECO:0000313" key="7">
    <source>
        <dbReference type="EMBL" id="SEQ34457.1"/>
    </source>
</evidence>
<dbReference type="PANTHER" id="PTHR23542">
    <property type="match status" value="1"/>
</dbReference>
<reference evidence="8" key="1">
    <citation type="submission" date="2016-10" db="EMBL/GenBank/DDBJ databases">
        <authorList>
            <person name="Varghese N."/>
            <person name="Submissions S."/>
        </authorList>
    </citation>
    <scope>NUCLEOTIDE SEQUENCE [LARGE SCALE GENOMIC DNA]</scope>
    <source>
        <strain evidence="8">CGMCC 4.578</strain>
    </source>
</reference>
<keyword evidence="8" id="KW-1185">Reference proteome</keyword>
<evidence type="ECO:0000259" key="6">
    <source>
        <dbReference type="PROSITE" id="PS50850"/>
    </source>
</evidence>
<dbReference type="GO" id="GO:0005886">
    <property type="term" value="C:plasma membrane"/>
    <property type="evidence" value="ECO:0007669"/>
    <property type="project" value="UniProtKB-SubCell"/>
</dbReference>
<feature type="transmembrane region" description="Helical" evidence="5">
    <location>
        <begin position="288"/>
        <end position="321"/>
    </location>
</feature>
<proteinExistence type="predicted"/>
<dbReference type="Pfam" id="PF07690">
    <property type="entry name" value="MFS_1"/>
    <property type="match status" value="1"/>
</dbReference>
<evidence type="ECO:0000256" key="2">
    <source>
        <dbReference type="ARBA" id="ARBA00022692"/>
    </source>
</evidence>